<comment type="caution">
    <text evidence="3">The sequence shown here is derived from an EMBL/GenBank/DDBJ whole genome shotgun (WGS) entry which is preliminary data.</text>
</comment>
<organism evidence="3 4">
    <name type="scientific">Silurus asotus</name>
    <name type="common">Amur catfish</name>
    <name type="synonym">Parasilurus asotus</name>
    <dbReference type="NCBI Taxonomy" id="30991"/>
    <lineage>
        <taxon>Eukaryota</taxon>
        <taxon>Metazoa</taxon>
        <taxon>Chordata</taxon>
        <taxon>Craniata</taxon>
        <taxon>Vertebrata</taxon>
        <taxon>Euteleostomi</taxon>
        <taxon>Actinopterygii</taxon>
        <taxon>Neopterygii</taxon>
        <taxon>Teleostei</taxon>
        <taxon>Ostariophysi</taxon>
        <taxon>Siluriformes</taxon>
        <taxon>Siluridae</taxon>
        <taxon>Silurus</taxon>
    </lineage>
</organism>
<dbReference type="PANTHER" id="PTHR47220:SF1">
    <property type="entry name" value="TUMOR NECROSIS FACTOR RECEPTOR SUPERFAMILY MEMBER 25"/>
    <property type="match status" value="1"/>
</dbReference>
<sequence length="142" mass="16907">MTMSAMLMVWNVLAFVKGRIFVRKANLQMKRGYADHVQNLTRHEQEKEMWPAPVLYAIIRQVPVRRWKEFLRLLSLSDDQMERVELEARGSYLELQYQMLRLWSQMNGACLENIYSTLQYMDLSGCVEDLQEKLTQLQENMV</sequence>
<evidence type="ECO:0000313" key="3">
    <source>
        <dbReference type="EMBL" id="KAI5612318.1"/>
    </source>
</evidence>
<reference evidence="3" key="1">
    <citation type="submission" date="2018-07" db="EMBL/GenBank/DDBJ databases">
        <title>Comparative genomics of catfishes provides insights into carnivory and benthic adaptation.</title>
        <authorList>
            <person name="Zhang Y."/>
            <person name="Wang D."/>
            <person name="Peng Z."/>
            <person name="Zheng S."/>
            <person name="Shao F."/>
            <person name="Tao W."/>
        </authorList>
    </citation>
    <scope>NUCLEOTIDE SEQUENCE</scope>
    <source>
        <strain evidence="3">Chongqing</strain>
    </source>
</reference>
<dbReference type="Gene3D" id="1.10.533.10">
    <property type="entry name" value="Death Domain, Fas"/>
    <property type="match status" value="1"/>
</dbReference>
<feature type="domain" description="Death" evidence="2">
    <location>
        <begin position="52"/>
        <end position="134"/>
    </location>
</feature>
<proteinExistence type="predicted"/>
<dbReference type="PROSITE" id="PS50017">
    <property type="entry name" value="DEATH_DOMAIN"/>
    <property type="match status" value="1"/>
</dbReference>
<dbReference type="GO" id="GO:0007165">
    <property type="term" value="P:signal transduction"/>
    <property type="evidence" value="ECO:0007669"/>
    <property type="project" value="InterPro"/>
</dbReference>
<dbReference type="SUPFAM" id="SSF47986">
    <property type="entry name" value="DEATH domain"/>
    <property type="match status" value="1"/>
</dbReference>
<keyword evidence="3" id="KW-0675">Receptor</keyword>
<accession>A0AAD5A9I0</accession>
<feature type="chain" id="PRO_5042257778" evidence="1">
    <location>
        <begin position="19"/>
        <end position="142"/>
    </location>
</feature>
<keyword evidence="1" id="KW-0732">Signal</keyword>
<dbReference type="SMART" id="SM00005">
    <property type="entry name" value="DEATH"/>
    <property type="match status" value="1"/>
</dbReference>
<keyword evidence="4" id="KW-1185">Reference proteome</keyword>
<feature type="signal peptide" evidence="1">
    <location>
        <begin position="1"/>
        <end position="18"/>
    </location>
</feature>
<gene>
    <name evidence="3" type="ORF">C0J50_0986</name>
</gene>
<dbReference type="InterPro" id="IPR000488">
    <property type="entry name" value="Death_dom"/>
</dbReference>
<evidence type="ECO:0000256" key="1">
    <source>
        <dbReference type="SAM" id="SignalP"/>
    </source>
</evidence>
<protein>
    <submittedName>
        <fullName evidence="3">Tumor necrosis factor receptor superfamily member 1A-like</fullName>
    </submittedName>
</protein>
<evidence type="ECO:0000313" key="4">
    <source>
        <dbReference type="Proteomes" id="UP001205998"/>
    </source>
</evidence>
<dbReference type="Pfam" id="PF00531">
    <property type="entry name" value="Death"/>
    <property type="match status" value="1"/>
</dbReference>
<dbReference type="PANTHER" id="PTHR47220">
    <property type="entry name" value="TUMOR NECROSIS FACTOR RECEPTOR SUPERFAMILY MEMBER 25"/>
    <property type="match status" value="1"/>
</dbReference>
<evidence type="ECO:0000259" key="2">
    <source>
        <dbReference type="PROSITE" id="PS50017"/>
    </source>
</evidence>
<dbReference type="AlphaFoldDB" id="A0AAD5A9I0"/>
<dbReference type="Proteomes" id="UP001205998">
    <property type="component" value="Unassembled WGS sequence"/>
</dbReference>
<name>A0AAD5A9I0_SILAS</name>
<dbReference type="EMBL" id="MU564352">
    <property type="protein sequence ID" value="KAI5612318.1"/>
    <property type="molecule type" value="Genomic_DNA"/>
</dbReference>
<dbReference type="GO" id="GO:0005886">
    <property type="term" value="C:plasma membrane"/>
    <property type="evidence" value="ECO:0007669"/>
    <property type="project" value="TreeGrafter"/>
</dbReference>
<dbReference type="InterPro" id="IPR022329">
    <property type="entry name" value="TNFR_25"/>
</dbReference>
<dbReference type="InterPro" id="IPR011029">
    <property type="entry name" value="DEATH-like_dom_sf"/>
</dbReference>